<dbReference type="InterPro" id="IPR057977">
    <property type="entry name" value="TPR_DENND3"/>
</dbReference>
<proteinExistence type="predicted"/>
<dbReference type="PANTHER" id="PTHR12296">
    <property type="entry name" value="DENN DOMAIN-CONTAINING PROTEIN 4"/>
    <property type="match status" value="1"/>
</dbReference>
<dbReference type="PANTHER" id="PTHR12296:SF21">
    <property type="entry name" value="DENN DOMAIN-CONTAINING PROTEIN 3"/>
    <property type="match status" value="1"/>
</dbReference>
<dbReference type="GO" id="GO:0032483">
    <property type="term" value="P:regulation of Rab protein signal transduction"/>
    <property type="evidence" value="ECO:0007669"/>
    <property type="project" value="TreeGrafter"/>
</dbReference>
<accession>A0A814H857</accession>
<gene>
    <name evidence="4" type="ORF">JBS370_LOCUS344</name>
    <name evidence="3" type="ORF">ZHD862_LOCUS12840</name>
</gene>
<feature type="domain" description="UDENN" evidence="2">
    <location>
        <begin position="68"/>
        <end position="676"/>
    </location>
</feature>
<evidence type="ECO:0000313" key="4">
    <source>
        <dbReference type="EMBL" id="CAF3530437.1"/>
    </source>
</evidence>
<evidence type="ECO:0000256" key="1">
    <source>
        <dbReference type="SAM" id="MobiDB-lite"/>
    </source>
</evidence>
<dbReference type="SMART" id="SM00799">
    <property type="entry name" value="DENN"/>
    <property type="match status" value="1"/>
</dbReference>
<dbReference type="InterPro" id="IPR043153">
    <property type="entry name" value="DENN_C"/>
</dbReference>
<dbReference type="Proteomes" id="UP000663836">
    <property type="component" value="Unassembled WGS sequence"/>
</dbReference>
<dbReference type="Pfam" id="PF03456">
    <property type="entry name" value="uDENN"/>
    <property type="match status" value="1"/>
</dbReference>
<evidence type="ECO:0000313" key="3">
    <source>
        <dbReference type="EMBL" id="CAF1007144.1"/>
    </source>
</evidence>
<dbReference type="Gene3D" id="2.130.10.10">
    <property type="entry name" value="YVTN repeat-like/Quinoprotein amine dehydrogenase"/>
    <property type="match status" value="1"/>
</dbReference>
<feature type="region of interest" description="Disordered" evidence="1">
    <location>
        <begin position="180"/>
        <end position="242"/>
    </location>
</feature>
<dbReference type="InterPro" id="IPR005113">
    <property type="entry name" value="uDENN_dom"/>
</dbReference>
<dbReference type="InterPro" id="IPR036322">
    <property type="entry name" value="WD40_repeat_dom_sf"/>
</dbReference>
<dbReference type="InterPro" id="IPR001194">
    <property type="entry name" value="cDENN_dom"/>
</dbReference>
<dbReference type="Pfam" id="PF25570">
    <property type="entry name" value="TPR_DENND3"/>
    <property type="match status" value="1"/>
</dbReference>
<evidence type="ECO:0000313" key="5">
    <source>
        <dbReference type="Proteomes" id="UP000663864"/>
    </source>
</evidence>
<feature type="compositionally biased region" description="Low complexity" evidence="1">
    <location>
        <begin position="268"/>
        <end position="290"/>
    </location>
</feature>
<dbReference type="InterPro" id="IPR001680">
    <property type="entry name" value="WD40_rpt"/>
</dbReference>
<organism evidence="3 5">
    <name type="scientific">Rotaria sordida</name>
    <dbReference type="NCBI Taxonomy" id="392033"/>
    <lineage>
        <taxon>Eukaryota</taxon>
        <taxon>Metazoa</taxon>
        <taxon>Spiralia</taxon>
        <taxon>Gnathifera</taxon>
        <taxon>Rotifera</taxon>
        <taxon>Eurotatoria</taxon>
        <taxon>Bdelloidea</taxon>
        <taxon>Philodinida</taxon>
        <taxon>Philodinidae</taxon>
        <taxon>Rotaria</taxon>
    </lineage>
</organism>
<dbReference type="SUPFAM" id="SSF50978">
    <property type="entry name" value="WD40 repeat-like"/>
    <property type="match status" value="1"/>
</dbReference>
<protein>
    <recommendedName>
        <fullName evidence="2">UDENN domain-containing protein</fullName>
    </recommendedName>
</protein>
<feature type="region of interest" description="Disordered" evidence="1">
    <location>
        <begin position="254"/>
        <end position="308"/>
    </location>
</feature>
<feature type="compositionally biased region" description="Low complexity" evidence="1">
    <location>
        <begin position="297"/>
        <end position="308"/>
    </location>
</feature>
<dbReference type="InterPro" id="IPR011993">
    <property type="entry name" value="PH-like_dom_sf"/>
</dbReference>
<reference evidence="3" key="1">
    <citation type="submission" date="2021-02" db="EMBL/GenBank/DDBJ databases">
        <authorList>
            <person name="Nowell W R."/>
        </authorList>
    </citation>
    <scope>NUCLEOTIDE SEQUENCE</scope>
</reference>
<dbReference type="Pfam" id="PF02141">
    <property type="entry name" value="DENN"/>
    <property type="match status" value="1"/>
</dbReference>
<dbReference type="Gene3D" id="3.40.50.11500">
    <property type="match status" value="1"/>
</dbReference>
<sequence>MPLLNSFVDSIVCVGFTSERGLKLDPESKDNGSLFKSSLQSSVLAIVTADRAIYPQARGSEFIDSCYPPICYTRSHSFTASSISSGRSTPLSSLANGVRTQKQHIIPAVYNNLPLFCFSDGVRITYEREDERIHHIVFTQEEGKRIYALALTFQQSFCLQTDKPDDEGTYQIEDVKLSTSNTRHSSLSKIPVPIERQKQTSSPTTVKTRSKQIPSSFNYSNPNSTSQPRSSSNSNNSTKQPRYVSHTISSYMKNLSSTATPPPTRMIRTNSQNSLSSLNETSSSLSSTTTEVRRRSTSNTSRTLSTNITSPDTTKPFYLPHCIVLVSNQPYWTAMQETISIIHDEIIRSKIEPSANTYKQLIQKYAFLACNTPIPPIPWERFSLSFNLTYDQSVLTFDSPIDTNHPVLDLDLSILLLTLNIGKLLDVLAAIFTQQPIIFFSSNYSTLVTTLECLLYLIYPLKWAHVYVPFVPDGLCDLYLEDPPGSYIMGAHSRHQTIVEDLDISFTCNLDNDRNIYVPKKMEFYHLPPSKLQRFVGRITEFVENIKVSRSLQNVHTPIRLRIDQQREYERQQRTETNHKIIKIFLDLMVDLYGDTLKPIYWKVNSQQLSPTNTLTRTSSIGSKNSNQNQTKTTFSKEKYLLSKTKGFELEFYRAFTESTAFQHLIEEEITSTSPTVFKQICELHSLSNEKQLYHVNNISSEENEHNQIESTTTLYDLYSSQMLLPLPYWPSNTSTHYLDSCIELFTSELENAQKERSPVVITVYAYLRGCALLARGQYLDGLRDLYLIENPNLFPYDYIDRIILPRLSEECLLELFLNEPYYTKSPEWKKVNIHSISQNMTIIDLEKSGNSLDDATPVQSATEVDLNNEWDHSENALTLEQFSELVHRLSIVLDKETTEKLFNALLYWTDNSIAKTLKKDKTLTNKSSETMKPLARSWSITTNTLKDTFSMLNDYRRGNQNATLSSKSSIESNPGLPATLFESFLDIWQQTNAEKVRMNRYLPGDRQNKESILKISSSGIVSKSDGPGRLILTQKRLYFLPEARSFAHLLTELMYIESVDKYQYQTVFSSSKPGIKIQTSSKKSSLPRDNNLTVKSKTSSLEKESQSLIRLIFKNNHEQELWYIIIMELWSGLTIAHEQCDTAVLNKASRHIALMDTLSNIDYDEETMPLGDKPLTSSREKPKQRHNEASLEMALNDLSTFTRMRQDGSFKSLSVETRNVLTRRLSPSINETERHAVHCLIFTEHPDHGRSSLWCAYGSKLKVFNVTTWICDPSDILFPSLITCMCLDTRDKLWVGCIHGQLFVVDTITHVCGSQIASIDGEGGCQTIAFDIIHNHILAANRAGLVTVWNASNWEYINDFNIYEIYKTTQNIQQRPFKSEAVITFRNPSKLSKTVQNRIQQLNADSKESTKQIDIPNAPSPSGPASIIPLSTDKLERIQIYGDLLFACYRYDYILILCISDSNTYTFEHLISVKYKTGDSTPIDSFIVYNKQLWVSSGCIIYIFNVNNTNDENSYNLLMKKPVDDDRLITMLGFSGHIWAGSLHGNVYIYRMDNYELHKTFAGHSDGVCSLCSMLDMYVISGSLQNDTSIAIWENIQPSNNETNALISSLRTKEVMKPIDIL</sequence>
<dbReference type="EMBL" id="CAJNOT010000514">
    <property type="protein sequence ID" value="CAF1007144.1"/>
    <property type="molecule type" value="Genomic_DNA"/>
</dbReference>
<dbReference type="GO" id="GO:0005085">
    <property type="term" value="F:guanyl-nucleotide exchange factor activity"/>
    <property type="evidence" value="ECO:0007669"/>
    <property type="project" value="UniProtKB-ARBA"/>
</dbReference>
<comment type="caution">
    <text evidence="3">The sequence shown here is derived from an EMBL/GenBank/DDBJ whole genome shotgun (WGS) entry which is preliminary data.</text>
</comment>
<dbReference type="PROSITE" id="PS50211">
    <property type="entry name" value="DENN"/>
    <property type="match status" value="1"/>
</dbReference>
<evidence type="ECO:0000259" key="2">
    <source>
        <dbReference type="PROSITE" id="PS50211"/>
    </source>
</evidence>
<feature type="compositionally biased region" description="Low complexity" evidence="1">
    <location>
        <begin position="220"/>
        <end position="238"/>
    </location>
</feature>
<feature type="region of interest" description="Disordered" evidence="1">
    <location>
        <begin position="1405"/>
        <end position="1427"/>
    </location>
</feature>
<dbReference type="InterPro" id="IPR037516">
    <property type="entry name" value="Tripartite_DENN"/>
</dbReference>
<name>A0A814H857_9BILA</name>
<dbReference type="InterPro" id="IPR051696">
    <property type="entry name" value="DENN_Domain_GEFs"/>
</dbReference>
<dbReference type="EMBL" id="CAJOBD010000008">
    <property type="protein sequence ID" value="CAF3530437.1"/>
    <property type="molecule type" value="Genomic_DNA"/>
</dbReference>
<feature type="region of interest" description="Disordered" evidence="1">
    <location>
        <begin position="1078"/>
        <end position="1098"/>
    </location>
</feature>
<dbReference type="InterPro" id="IPR015943">
    <property type="entry name" value="WD40/YVTN_repeat-like_dom_sf"/>
</dbReference>
<dbReference type="Gene3D" id="2.30.29.30">
    <property type="entry name" value="Pleckstrin-homology domain (PH domain)/Phosphotyrosine-binding domain (PTB)"/>
    <property type="match status" value="1"/>
</dbReference>
<feature type="compositionally biased region" description="Polar residues" evidence="1">
    <location>
        <begin position="199"/>
        <end position="219"/>
    </location>
</feature>
<dbReference type="GO" id="GO:0031410">
    <property type="term" value="C:cytoplasmic vesicle"/>
    <property type="evidence" value="ECO:0007669"/>
    <property type="project" value="TreeGrafter"/>
</dbReference>
<dbReference type="SMART" id="SM00320">
    <property type="entry name" value="WD40"/>
    <property type="match status" value="2"/>
</dbReference>
<dbReference type="Proteomes" id="UP000663864">
    <property type="component" value="Unassembled WGS sequence"/>
</dbReference>